<gene>
    <name evidence="9" type="primary">LOC113492645</name>
</gene>
<dbReference type="FunCoup" id="A0A7E5VCK7">
    <property type="interactions" value="407"/>
</dbReference>
<dbReference type="OrthoDB" id="430207at2759"/>
<reference evidence="9" key="1">
    <citation type="submission" date="2025-08" db="UniProtKB">
        <authorList>
            <consortium name="RefSeq"/>
        </authorList>
    </citation>
    <scope>IDENTIFICATION</scope>
</reference>
<evidence type="ECO:0000256" key="5">
    <source>
        <dbReference type="ARBA" id="ARBA00023136"/>
    </source>
</evidence>
<evidence type="ECO:0000256" key="2">
    <source>
        <dbReference type="ARBA" id="ARBA00006824"/>
    </source>
</evidence>
<dbReference type="GO" id="GO:0015267">
    <property type="term" value="F:channel activity"/>
    <property type="evidence" value="ECO:0007669"/>
    <property type="project" value="TreeGrafter"/>
</dbReference>
<evidence type="ECO:0000313" key="9">
    <source>
        <dbReference type="RefSeq" id="XP_026726028.1"/>
    </source>
</evidence>
<evidence type="ECO:0000256" key="3">
    <source>
        <dbReference type="ARBA" id="ARBA00022692"/>
    </source>
</evidence>
<dbReference type="PANTHER" id="PTHR11266:SF17">
    <property type="entry name" value="PROTEIN MPV17"/>
    <property type="match status" value="1"/>
</dbReference>
<dbReference type="RefSeq" id="XP_026726028.1">
    <property type="nucleotide sequence ID" value="XM_026870227.1"/>
</dbReference>
<evidence type="ECO:0000256" key="4">
    <source>
        <dbReference type="ARBA" id="ARBA00022989"/>
    </source>
</evidence>
<feature type="transmembrane region" description="Helical" evidence="7">
    <location>
        <begin position="96"/>
        <end position="116"/>
    </location>
</feature>
<proteinExistence type="inferred from homology"/>
<dbReference type="GeneID" id="113492645"/>
<comment type="similarity">
    <text evidence="2 7">Belongs to the peroxisomal membrane protein PXMP2/4 family.</text>
</comment>
<keyword evidence="3 7" id="KW-0812">Transmembrane</keyword>
<evidence type="ECO:0000256" key="6">
    <source>
        <dbReference type="ARBA" id="ARBA00049743"/>
    </source>
</evidence>
<dbReference type="CTD" id="4358"/>
<keyword evidence="8" id="KW-1185">Reference proteome</keyword>
<organism evidence="8 9">
    <name type="scientific">Trichoplusia ni</name>
    <name type="common">Cabbage looper</name>
    <dbReference type="NCBI Taxonomy" id="7111"/>
    <lineage>
        <taxon>Eukaryota</taxon>
        <taxon>Metazoa</taxon>
        <taxon>Ecdysozoa</taxon>
        <taxon>Arthropoda</taxon>
        <taxon>Hexapoda</taxon>
        <taxon>Insecta</taxon>
        <taxon>Pterygota</taxon>
        <taxon>Neoptera</taxon>
        <taxon>Endopterygota</taxon>
        <taxon>Lepidoptera</taxon>
        <taxon>Glossata</taxon>
        <taxon>Ditrysia</taxon>
        <taxon>Noctuoidea</taxon>
        <taxon>Noctuidae</taxon>
        <taxon>Plusiinae</taxon>
        <taxon>Trichoplusia</taxon>
    </lineage>
</organism>
<dbReference type="Proteomes" id="UP000322000">
    <property type="component" value="Chromosome 4"/>
</dbReference>
<feature type="transmembrane region" description="Helical" evidence="7">
    <location>
        <begin position="57"/>
        <end position="76"/>
    </location>
</feature>
<feature type="transmembrane region" description="Helical" evidence="7">
    <location>
        <begin position="128"/>
        <end position="150"/>
    </location>
</feature>
<evidence type="ECO:0000313" key="8">
    <source>
        <dbReference type="Proteomes" id="UP000322000"/>
    </source>
</evidence>
<evidence type="ECO:0000256" key="7">
    <source>
        <dbReference type="RuleBase" id="RU363053"/>
    </source>
</evidence>
<evidence type="ECO:0000256" key="1">
    <source>
        <dbReference type="ARBA" id="ARBA00004141"/>
    </source>
</evidence>
<dbReference type="Pfam" id="PF04117">
    <property type="entry name" value="Mpv17_PMP22"/>
    <property type="match status" value="1"/>
</dbReference>
<keyword evidence="5 7" id="KW-0472">Membrane</keyword>
<dbReference type="GO" id="GO:1901858">
    <property type="term" value="P:regulation of mitochondrial DNA metabolic process"/>
    <property type="evidence" value="ECO:0007669"/>
    <property type="project" value="TreeGrafter"/>
</dbReference>
<comment type="subcellular location">
    <subcellularLocation>
        <location evidence="1">Membrane</location>
        <topology evidence="1">Multi-pass membrane protein</topology>
    </subcellularLocation>
</comment>
<dbReference type="GO" id="GO:0005739">
    <property type="term" value="C:mitochondrion"/>
    <property type="evidence" value="ECO:0007669"/>
    <property type="project" value="TreeGrafter"/>
</dbReference>
<dbReference type="GO" id="GO:0016020">
    <property type="term" value="C:membrane"/>
    <property type="evidence" value="ECO:0007669"/>
    <property type="project" value="UniProtKB-SubCell"/>
</dbReference>
<protein>
    <recommendedName>
        <fullName evidence="6">Mitochondrial inner membrane protein Mpv17</fullName>
    </recommendedName>
</protein>
<dbReference type="InterPro" id="IPR007248">
    <property type="entry name" value="Mpv17_PMP22"/>
</dbReference>
<dbReference type="KEGG" id="tnl:113492645"/>
<dbReference type="AlphaFoldDB" id="A0A7E5VCK7"/>
<dbReference type="PANTHER" id="PTHR11266">
    <property type="entry name" value="PEROXISOMAL MEMBRANE PROTEIN 2, PXMP2 MPV17"/>
    <property type="match status" value="1"/>
</dbReference>
<name>A0A7E5VCK7_TRINI</name>
<accession>A0A7E5VCK7</accession>
<feature type="transmembrane region" description="Helical" evidence="7">
    <location>
        <begin position="156"/>
        <end position="174"/>
    </location>
</feature>
<dbReference type="InParanoid" id="A0A7E5VCK7"/>
<sequence length="189" mass="21782">MGPRGFFKIYQDLLVRRPYFVQAVQTGVLMAAGDVISQSAVEKTPLTSIDVARTLRFSSIGFFVVGPVMRFWYGILAKHIGRTGKTVALKKVFFDQVFFAPCILCVILIAIAVLKGKNVEAVKEELKLNYLDVLITSYTIWPFVQIFNFYFVPLHYQVLLVQTVALFWNTYLSWKTQRKRMLEKIKKLE</sequence>
<keyword evidence="4 7" id="KW-1133">Transmembrane helix</keyword>